<accession>A0A388K232</accession>
<dbReference type="Gramene" id="GBG64110">
    <property type="protein sequence ID" value="GBG64110"/>
    <property type="gene ID" value="CBR_g40558"/>
</dbReference>
<dbReference type="PANTHER" id="PTHR46434">
    <property type="entry name" value="GENETIC INTERACTOR OF PROHIBITINS 3, MITOCHONDRIAL"/>
    <property type="match status" value="1"/>
</dbReference>
<dbReference type="InterPro" id="IPR048422">
    <property type="entry name" value="NOA1/YqeH-like_C"/>
</dbReference>
<organism evidence="3 4">
    <name type="scientific">Chara braunii</name>
    <name type="common">Braun's stonewort</name>
    <dbReference type="NCBI Taxonomy" id="69332"/>
    <lineage>
        <taxon>Eukaryota</taxon>
        <taxon>Viridiplantae</taxon>
        <taxon>Streptophyta</taxon>
        <taxon>Charophyceae</taxon>
        <taxon>Charales</taxon>
        <taxon>Characeae</taxon>
        <taxon>Chara</taxon>
    </lineage>
</organism>
<dbReference type="STRING" id="69332.A0A388K232"/>
<gene>
    <name evidence="3" type="ORF">CBR_g40558</name>
</gene>
<dbReference type="EMBL" id="BFEA01000046">
    <property type="protein sequence ID" value="GBG64110.1"/>
    <property type="molecule type" value="Genomic_DNA"/>
</dbReference>
<dbReference type="Pfam" id="PF21516">
    <property type="entry name" value="YqeH-like_C"/>
    <property type="match status" value="1"/>
</dbReference>
<dbReference type="AlphaFoldDB" id="A0A388K232"/>
<sequence>MVVTSVVTSICSGFANLNPSRHVICQAPSNIRTGLPPDTKVIPKVTSRLTREEQKLLQPRKELKPRTYRVKVGGAIHLGGLARIDIVSAPAESIYLTVWAAAALTCHMGKIETGEELYEKHVGQRLQPPIGTPERIAAMGRWMSHTVEVKGDRWDQSCKDIAFAGIGWVGIAMSGAATLQIWTYEGLAVTVRDSMVLDMAAQFEKPGFSVEGKLPPKVAESGAKPREKRTSNNSKEQDLRREGAVKQSVVVWSGSGNTGKNSKASVSVRSARDGKRRANQ</sequence>
<proteinExistence type="predicted"/>
<dbReference type="Proteomes" id="UP000265515">
    <property type="component" value="Unassembled WGS sequence"/>
</dbReference>
<evidence type="ECO:0000259" key="2">
    <source>
        <dbReference type="Pfam" id="PF21516"/>
    </source>
</evidence>
<evidence type="ECO:0000313" key="3">
    <source>
        <dbReference type="EMBL" id="GBG64110.1"/>
    </source>
</evidence>
<dbReference type="GO" id="GO:0005739">
    <property type="term" value="C:mitochondrion"/>
    <property type="evidence" value="ECO:0007669"/>
    <property type="project" value="TreeGrafter"/>
</dbReference>
<dbReference type="OrthoDB" id="1696305at2759"/>
<dbReference type="InterPro" id="IPR050896">
    <property type="entry name" value="Mito_lipid_metab_GTPase"/>
</dbReference>
<reference evidence="3 4" key="1">
    <citation type="journal article" date="2018" name="Cell">
        <title>The Chara Genome: Secondary Complexity and Implications for Plant Terrestrialization.</title>
        <authorList>
            <person name="Nishiyama T."/>
            <person name="Sakayama H."/>
            <person name="Vries J.D."/>
            <person name="Buschmann H."/>
            <person name="Saint-Marcoux D."/>
            <person name="Ullrich K.K."/>
            <person name="Haas F.B."/>
            <person name="Vanderstraeten L."/>
            <person name="Becker D."/>
            <person name="Lang D."/>
            <person name="Vosolsobe S."/>
            <person name="Rombauts S."/>
            <person name="Wilhelmsson P.K.I."/>
            <person name="Janitza P."/>
            <person name="Kern R."/>
            <person name="Heyl A."/>
            <person name="Rumpler F."/>
            <person name="Villalobos L.I.A.C."/>
            <person name="Clay J.M."/>
            <person name="Skokan R."/>
            <person name="Toyoda A."/>
            <person name="Suzuki Y."/>
            <person name="Kagoshima H."/>
            <person name="Schijlen E."/>
            <person name="Tajeshwar N."/>
            <person name="Catarino B."/>
            <person name="Hetherington A.J."/>
            <person name="Saltykova A."/>
            <person name="Bonnot C."/>
            <person name="Breuninger H."/>
            <person name="Symeonidi A."/>
            <person name="Radhakrishnan G.V."/>
            <person name="Van Nieuwerburgh F."/>
            <person name="Deforce D."/>
            <person name="Chang C."/>
            <person name="Karol K.G."/>
            <person name="Hedrich R."/>
            <person name="Ulvskov P."/>
            <person name="Glockner G."/>
            <person name="Delwiche C.F."/>
            <person name="Petrasek J."/>
            <person name="Van de Peer Y."/>
            <person name="Friml J."/>
            <person name="Beilby M."/>
            <person name="Dolan L."/>
            <person name="Kohara Y."/>
            <person name="Sugano S."/>
            <person name="Fujiyama A."/>
            <person name="Delaux P.-M."/>
            <person name="Quint M."/>
            <person name="TheiBen G."/>
            <person name="Hagemann M."/>
            <person name="Harholt J."/>
            <person name="Dunand C."/>
            <person name="Zachgo S."/>
            <person name="Langdale J."/>
            <person name="Maumus F."/>
            <person name="Straeten D.V.D."/>
            <person name="Gould S.B."/>
            <person name="Rensing S.A."/>
        </authorList>
    </citation>
    <scope>NUCLEOTIDE SEQUENCE [LARGE SCALE GENOMIC DNA]</scope>
    <source>
        <strain evidence="3 4">S276</strain>
    </source>
</reference>
<evidence type="ECO:0000256" key="1">
    <source>
        <dbReference type="SAM" id="MobiDB-lite"/>
    </source>
</evidence>
<feature type="compositionally biased region" description="Polar residues" evidence="1">
    <location>
        <begin position="254"/>
        <end position="268"/>
    </location>
</feature>
<feature type="domain" description="NOA1/YqeH-like C-terminal" evidence="2">
    <location>
        <begin position="96"/>
        <end position="195"/>
    </location>
</feature>
<feature type="compositionally biased region" description="Basic and acidic residues" evidence="1">
    <location>
        <begin position="223"/>
        <end position="244"/>
    </location>
</feature>
<feature type="region of interest" description="Disordered" evidence="1">
    <location>
        <begin position="210"/>
        <end position="280"/>
    </location>
</feature>
<name>A0A388K232_CHABU</name>
<evidence type="ECO:0000313" key="4">
    <source>
        <dbReference type="Proteomes" id="UP000265515"/>
    </source>
</evidence>
<comment type="caution">
    <text evidence="3">The sequence shown here is derived from an EMBL/GenBank/DDBJ whole genome shotgun (WGS) entry which is preliminary data.</text>
</comment>
<keyword evidence="4" id="KW-1185">Reference proteome</keyword>
<dbReference type="PANTHER" id="PTHR46434:SF1">
    <property type="entry name" value="GENETIC INTERACTOR OF PROHIBITINS 3, MITOCHONDRIAL"/>
    <property type="match status" value="1"/>
</dbReference>
<protein>
    <recommendedName>
        <fullName evidence="2">NOA1/YqeH-like C-terminal domain-containing protein</fullName>
    </recommendedName>
</protein>